<name>A0A0F9RIJ3_9ZZZZ</name>
<dbReference type="InterPro" id="IPR002347">
    <property type="entry name" value="SDR_fam"/>
</dbReference>
<comment type="caution">
    <text evidence="1">The sequence shown here is derived from an EMBL/GenBank/DDBJ whole genome shotgun (WGS) entry which is preliminary data.</text>
</comment>
<dbReference type="InterPro" id="IPR036291">
    <property type="entry name" value="NAD(P)-bd_dom_sf"/>
</dbReference>
<dbReference type="AlphaFoldDB" id="A0A0F9RIJ3"/>
<evidence type="ECO:0008006" key="2">
    <source>
        <dbReference type="Google" id="ProtNLM"/>
    </source>
</evidence>
<sequence length="43" mass="4511">MKEFKDKVAVITGAGSGIGFALAERCALEGMKVMLADIINAIK</sequence>
<dbReference type="SUPFAM" id="SSF51735">
    <property type="entry name" value="NAD(P)-binding Rossmann-fold domains"/>
    <property type="match status" value="1"/>
</dbReference>
<gene>
    <name evidence="1" type="ORF">LCGC14_0590370</name>
</gene>
<dbReference type="Pfam" id="PF00106">
    <property type="entry name" value="adh_short"/>
    <property type="match status" value="1"/>
</dbReference>
<evidence type="ECO:0000313" key="1">
    <source>
        <dbReference type="EMBL" id="KKN54614.1"/>
    </source>
</evidence>
<organism evidence="1">
    <name type="scientific">marine sediment metagenome</name>
    <dbReference type="NCBI Taxonomy" id="412755"/>
    <lineage>
        <taxon>unclassified sequences</taxon>
        <taxon>metagenomes</taxon>
        <taxon>ecological metagenomes</taxon>
    </lineage>
</organism>
<reference evidence="1" key="1">
    <citation type="journal article" date="2015" name="Nature">
        <title>Complex archaea that bridge the gap between prokaryotes and eukaryotes.</title>
        <authorList>
            <person name="Spang A."/>
            <person name="Saw J.H."/>
            <person name="Jorgensen S.L."/>
            <person name="Zaremba-Niedzwiedzka K."/>
            <person name="Martijn J."/>
            <person name="Lind A.E."/>
            <person name="van Eijk R."/>
            <person name="Schleper C."/>
            <person name="Guy L."/>
            <person name="Ettema T.J."/>
        </authorList>
    </citation>
    <scope>NUCLEOTIDE SEQUENCE</scope>
</reference>
<protein>
    <recommendedName>
        <fullName evidence="2">Short-chain dehydrogenase/reductase SDR</fullName>
    </recommendedName>
</protein>
<proteinExistence type="predicted"/>
<dbReference type="EMBL" id="LAZR01000920">
    <property type="protein sequence ID" value="KKN54614.1"/>
    <property type="molecule type" value="Genomic_DNA"/>
</dbReference>
<accession>A0A0F9RIJ3</accession>
<dbReference type="Gene3D" id="3.40.50.720">
    <property type="entry name" value="NAD(P)-binding Rossmann-like Domain"/>
    <property type="match status" value="1"/>
</dbReference>